<dbReference type="InterPro" id="IPR000424">
    <property type="entry name" value="Primosome_PriB/ssb"/>
</dbReference>
<accession>A0A6J5QYQ6</accession>
<dbReference type="InterPro" id="IPR012340">
    <property type="entry name" value="NA-bd_OB-fold"/>
</dbReference>
<dbReference type="GO" id="GO:0003697">
    <property type="term" value="F:single-stranded DNA binding"/>
    <property type="evidence" value="ECO:0007669"/>
    <property type="project" value="InterPro"/>
</dbReference>
<organism evidence="4">
    <name type="scientific">uncultured Caudovirales phage</name>
    <dbReference type="NCBI Taxonomy" id="2100421"/>
    <lineage>
        <taxon>Viruses</taxon>
        <taxon>Duplodnaviria</taxon>
        <taxon>Heunggongvirae</taxon>
        <taxon>Uroviricota</taxon>
        <taxon>Caudoviricetes</taxon>
        <taxon>Peduoviridae</taxon>
        <taxon>Maltschvirus</taxon>
        <taxon>Maltschvirus maltsch</taxon>
    </lineage>
</organism>
<dbReference type="GO" id="GO:0006260">
    <property type="term" value="P:DNA replication"/>
    <property type="evidence" value="ECO:0007669"/>
    <property type="project" value="InterPro"/>
</dbReference>
<evidence type="ECO:0000313" key="5">
    <source>
        <dbReference type="EMBL" id="CAB4219307.1"/>
    </source>
</evidence>
<dbReference type="GO" id="GO:0009295">
    <property type="term" value="C:nucleoid"/>
    <property type="evidence" value="ECO:0007669"/>
    <property type="project" value="TreeGrafter"/>
</dbReference>
<gene>
    <name evidence="4" type="ORF">UFOVP1163_40</name>
    <name evidence="5" type="ORF">UFOVP1613_38</name>
</gene>
<dbReference type="HAMAP" id="MF_00984">
    <property type="entry name" value="SSB"/>
    <property type="match status" value="1"/>
</dbReference>
<sequence>MAVNKFIGIGNLGKDPEMRFMPDGKAVVNFSIAISEKYKDKNGEQKEVTEWINVVFFGKLAEVCGEWLKKGQSIYIEGKLKTEKYQKDGIDRYVTKVIGEKMQMIGSKGDSKPSAKPSAEPTSFDDMDDDIPF</sequence>
<dbReference type="NCBIfam" id="TIGR00621">
    <property type="entry name" value="ssb"/>
    <property type="match status" value="1"/>
</dbReference>
<dbReference type="InterPro" id="IPR011344">
    <property type="entry name" value="ssDNA-bd"/>
</dbReference>
<dbReference type="EMBL" id="LR797112">
    <property type="protein sequence ID" value="CAB4187566.1"/>
    <property type="molecule type" value="Genomic_DNA"/>
</dbReference>
<dbReference type="PANTHER" id="PTHR10302">
    <property type="entry name" value="SINGLE-STRANDED DNA-BINDING PROTEIN"/>
    <property type="match status" value="1"/>
</dbReference>
<reference evidence="4" key="1">
    <citation type="submission" date="2020-05" db="EMBL/GenBank/DDBJ databases">
        <authorList>
            <person name="Chiriac C."/>
            <person name="Salcher M."/>
            <person name="Ghai R."/>
            <person name="Kavagutti S V."/>
        </authorList>
    </citation>
    <scope>NUCLEOTIDE SEQUENCE</scope>
</reference>
<dbReference type="CDD" id="cd04496">
    <property type="entry name" value="SSB_OBF"/>
    <property type="match status" value="1"/>
</dbReference>
<evidence type="ECO:0000256" key="2">
    <source>
        <dbReference type="PIRNR" id="PIRNR002070"/>
    </source>
</evidence>
<evidence type="ECO:0000256" key="3">
    <source>
        <dbReference type="SAM" id="MobiDB-lite"/>
    </source>
</evidence>
<keyword evidence="1 2" id="KW-0238">DNA-binding</keyword>
<evidence type="ECO:0000256" key="1">
    <source>
        <dbReference type="ARBA" id="ARBA00023125"/>
    </source>
</evidence>
<feature type="compositionally biased region" description="Acidic residues" evidence="3">
    <location>
        <begin position="123"/>
        <end position="133"/>
    </location>
</feature>
<dbReference type="Pfam" id="PF00436">
    <property type="entry name" value="SSB"/>
    <property type="match status" value="1"/>
</dbReference>
<evidence type="ECO:0000313" key="4">
    <source>
        <dbReference type="EMBL" id="CAB4187566.1"/>
    </source>
</evidence>
<proteinExistence type="inferred from homology"/>
<dbReference type="EMBL" id="LR797478">
    <property type="protein sequence ID" value="CAB4219307.1"/>
    <property type="molecule type" value="Genomic_DNA"/>
</dbReference>
<dbReference type="PIRSF" id="PIRSF002070">
    <property type="entry name" value="SSB"/>
    <property type="match status" value="1"/>
</dbReference>
<dbReference type="PROSITE" id="PS50935">
    <property type="entry name" value="SSB"/>
    <property type="match status" value="1"/>
</dbReference>
<dbReference type="PANTHER" id="PTHR10302:SF27">
    <property type="entry name" value="SINGLE-STRANDED DNA-BINDING PROTEIN"/>
    <property type="match status" value="1"/>
</dbReference>
<protein>
    <recommendedName>
        <fullName evidence="2">Single-stranded DNA-binding protein</fullName>
    </recommendedName>
</protein>
<name>A0A6J5QYQ6_9CAUD</name>
<dbReference type="Gene3D" id="2.40.50.140">
    <property type="entry name" value="Nucleic acid-binding proteins"/>
    <property type="match status" value="1"/>
</dbReference>
<feature type="region of interest" description="Disordered" evidence="3">
    <location>
        <begin position="104"/>
        <end position="133"/>
    </location>
</feature>
<dbReference type="SUPFAM" id="SSF50249">
    <property type="entry name" value="Nucleic acid-binding proteins"/>
    <property type="match status" value="1"/>
</dbReference>